<keyword evidence="2" id="KW-0732">Signal</keyword>
<dbReference type="Proteomes" id="UP000315252">
    <property type="component" value="Unassembled WGS sequence"/>
</dbReference>
<feature type="domain" description="Ice-binding protein C-terminal" evidence="3">
    <location>
        <begin position="262"/>
        <end position="280"/>
    </location>
</feature>
<feature type="region of interest" description="Disordered" evidence="1">
    <location>
        <begin position="114"/>
        <end position="142"/>
    </location>
</feature>
<feature type="compositionally biased region" description="Low complexity" evidence="1">
    <location>
        <begin position="126"/>
        <end position="139"/>
    </location>
</feature>
<feature type="chain" id="PRO_5021765460" evidence="2">
    <location>
        <begin position="19"/>
        <end position="297"/>
    </location>
</feature>
<comment type="caution">
    <text evidence="4">The sequence shown here is derived from an EMBL/GenBank/DDBJ whole genome shotgun (WGS) entry which is preliminary data.</text>
</comment>
<protein>
    <submittedName>
        <fullName evidence="4">PEP-CTERM sorting domain-containing protein</fullName>
    </submittedName>
</protein>
<dbReference type="InterPro" id="IPR013424">
    <property type="entry name" value="Ice-binding_C"/>
</dbReference>
<feature type="signal peptide" evidence="2">
    <location>
        <begin position="1"/>
        <end position="18"/>
    </location>
</feature>
<evidence type="ECO:0000256" key="1">
    <source>
        <dbReference type="SAM" id="MobiDB-lite"/>
    </source>
</evidence>
<organism evidence="4 5">
    <name type="scientific">Denitrobaculum tricleocarpae</name>
    <dbReference type="NCBI Taxonomy" id="2591009"/>
    <lineage>
        <taxon>Bacteria</taxon>
        <taxon>Pseudomonadati</taxon>
        <taxon>Pseudomonadota</taxon>
        <taxon>Alphaproteobacteria</taxon>
        <taxon>Rhodospirillales</taxon>
        <taxon>Rhodospirillaceae</taxon>
        <taxon>Denitrobaculum</taxon>
    </lineage>
</organism>
<dbReference type="Pfam" id="PF07589">
    <property type="entry name" value="PEP-CTERM"/>
    <property type="match status" value="1"/>
</dbReference>
<name>A0A545TF32_9PROT</name>
<reference evidence="4 5" key="1">
    <citation type="submission" date="2019-06" db="EMBL/GenBank/DDBJ databases">
        <title>Whole genome sequence for Rhodospirillaceae sp. R148.</title>
        <authorList>
            <person name="Wang G."/>
        </authorList>
    </citation>
    <scope>NUCLEOTIDE SEQUENCE [LARGE SCALE GENOMIC DNA]</scope>
    <source>
        <strain evidence="4 5">R148</strain>
    </source>
</reference>
<feature type="region of interest" description="Disordered" evidence="1">
    <location>
        <begin position="155"/>
        <end position="247"/>
    </location>
</feature>
<evidence type="ECO:0000256" key="2">
    <source>
        <dbReference type="SAM" id="SignalP"/>
    </source>
</evidence>
<dbReference type="AlphaFoldDB" id="A0A545TF32"/>
<dbReference type="EMBL" id="VHSH01000009">
    <property type="protein sequence ID" value="TQV75810.1"/>
    <property type="molecule type" value="Genomic_DNA"/>
</dbReference>
<dbReference type="RefSeq" id="WP_142898797.1">
    <property type="nucleotide sequence ID" value="NZ_ML660060.1"/>
</dbReference>
<keyword evidence="5" id="KW-1185">Reference proteome</keyword>
<sequence>MRLFATNISAGLTATALAAATLAGIATVGLTPSPGQAATLQDHACAVTGGQCAGAAGSVFKNKKSRNLAAHALSNKVVMDVMLGHAKSNPDLTVGCGASGICVTLIPGQPSDPDHVGVPGILELTSDQGSGQQSFPSPSIHTAYLTGAPATRRFASRFSGGSGNTSGSPVAAQAFSTGPVGGPGSTPPGRNPGSPPGGPNDPGGPNNPGNPNNPGGPNNPGNPNNPGGQGPGDGPDDPITDPDTVFNPPFIDVDQPVEVIRVPEPSTLFIFGFALLAMAAFGSRQMQVVTQETRARR</sequence>
<dbReference type="NCBIfam" id="TIGR02595">
    <property type="entry name" value="PEP_CTERM"/>
    <property type="match status" value="1"/>
</dbReference>
<proteinExistence type="predicted"/>
<evidence type="ECO:0000259" key="3">
    <source>
        <dbReference type="Pfam" id="PF07589"/>
    </source>
</evidence>
<gene>
    <name evidence="4" type="ORF">FKG95_23150</name>
</gene>
<feature type="compositionally biased region" description="Low complexity" evidence="1">
    <location>
        <begin position="203"/>
        <end position="226"/>
    </location>
</feature>
<evidence type="ECO:0000313" key="4">
    <source>
        <dbReference type="EMBL" id="TQV75810.1"/>
    </source>
</evidence>
<feature type="compositionally biased region" description="Pro residues" evidence="1">
    <location>
        <begin position="185"/>
        <end position="199"/>
    </location>
</feature>
<accession>A0A545TF32</accession>
<evidence type="ECO:0000313" key="5">
    <source>
        <dbReference type="Proteomes" id="UP000315252"/>
    </source>
</evidence>